<keyword evidence="11" id="KW-1185">Reference proteome</keyword>
<dbReference type="Pfam" id="PF08478">
    <property type="entry name" value="POTRA_1"/>
    <property type="match status" value="1"/>
</dbReference>
<evidence type="ECO:0000313" key="10">
    <source>
        <dbReference type="EMBL" id="AIS52705.1"/>
    </source>
</evidence>
<evidence type="ECO:0000313" key="11">
    <source>
        <dbReference type="Proteomes" id="UP000029669"/>
    </source>
</evidence>
<protein>
    <submittedName>
        <fullName evidence="10">Cell division protein FtsQ</fullName>
    </submittedName>
</protein>
<evidence type="ECO:0000256" key="4">
    <source>
        <dbReference type="ARBA" id="ARBA00022692"/>
    </source>
</evidence>
<dbReference type="HOGENOM" id="CLU_047677_4_4_9"/>
<evidence type="ECO:0000256" key="2">
    <source>
        <dbReference type="ARBA" id="ARBA00022475"/>
    </source>
</evidence>
<dbReference type="OrthoDB" id="1726681at2"/>
<evidence type="ECO:0000256" key="7">
    <source>
        <dbReference type="ARBA" id="ARBA00023306"/>
    </source>
</evidence>
<dbReference type="InterPro" id="IPR034746">
    <property type="entry name" value="POTRA"/>
</dbReference>
<keyword evidence="2" id="KW-1003">Cell membrane</keyword>
<evidence type="ECO:0000256" key="1">
    <source>
        <dbReference type="ARBA" id="ARBA00004370"/>
    </source>
</evidence>
<dbReference type="RefSeq" id="WP_049685417.1">
    <property type="nucleotide sequence ID" value="NZ_CP009170.1"/>
</dbReference>
<keyword evidence="3 10" id="KW-0132">Cell division</keyword>
<dbReference type="GO" id="GO:0051301">
    <property type="term" value="P:cell division"/>
    <property type="evidence" value="ECO:0007669"/>
    <property type="project" value="UniProtKB-KW"/>
</dbReference>
<proteinExistence type="predicted"/>
<sequence>MASNNAVKKKKKFFVLVFIIALVVFVYIFMFKSSYFKIDTIKVVGNQILSYNDIKELAGINYGMNIFKVNPGRIEKNLLNSPYIKESKVEIKYPRTVEIRVKERRIVAQVQDKVNYLMIDKEGVVVKKDVYNPSLPLLVGIKVDKYEIGKRLSDVFEKNYLGELLGLIENTNFCAQITYINENHIVLTTKSGINVSFNNPYDIKYSFKFVELILKDLTNKGYHKGTIQVTGDNNPVFLP</sequence>
<keyword evidence="6 8" id="KW-0472">Membrane</keyword>
<dbReference type="InterPro" id="IPR050487">
    <property type="entry name" value="FtsQ_DivIB"/>
</dbReference>
<accession>A0A097ASB2</accession>
<dbReference type="PANTHER" id="PTHR37820:SF1">
    <property type="entry name" value="CELL DIVISION PROTEIN FTSQ"/>
    <property type="match status" value="1"/>
</dbReference>
<dbReference type="Gene3D" id="3.10.20.310">
    <property type="entry name" value="membrane protein fhac"/>
    <property type="match status" value="1"/>
</dbReference>
<gene>
    <name evidence="10" type="primary">ftsQ</name>
    <name evidence="10" type="ORF">TKV_c15400</name>
</gene>
<keyword evidence="7" id="KW-0131">Cell cycle</keyword>
<evidence type="ECO:0000256" key="8">
    <source>
        <dbReference type="SAM" id="Phobius"/>
    </source>
</evidence>
<dbReference type="GO" id="GO:0005886">
    <property type="term" value="C:plasma membrane"/>
    <property type="evidence" value="ECO:0007669"/>
    <property type="project" value="TreeGrafter"/>
</dbReference>
<dbReference type="InterPro" id="IPR013685">
    <property type="entry name" value="POTRA_FtsQ_type"/>
</dbReference>
<keyword evidence="4 8" id="KW-0812">Transmembrane</keyword>
<dbReference type="PROSITE" id="PS51779">
    <property type="entry name" value="POTRA"/>
    <property type="match status" value="1"/>
</dbReference>
<evidence type="ECO:0000256" key="6">
    <source>
        <dbReference type="ARBA" id="ARBA00023136"/>
    </source>
</evidence>
<organism evidence="10 11">
    <name type="scientific">Thermoanaerobacter kivui</name>
    <name type="common">Acetogenium kivui</name>
    <dbReference type="NCBI Taxonomy" id="2325"/>
    <lineage>
        <taxon>Bacteria</taxon>
        <taxon>Bacillati</taxon>
        <taxon>Bacillota</taxon>
        <taxon>Clostridia</taxon>
        <taxon>Thermoanaerobacterales</taxon>
        <taxon>Thermoanaerobacteraceae</taxon>
        <taxon>Thermoanaerobacter</taxon>
    </lineage>
</organism>
<dbReference type="InterPro" id="IPR005548">
    <property type="entry name" value="Cell_div_FtsQ/DivIB_C"/>
</dbReference>
<comment type="subcellular location">
    <subcellularLocation>
        <location evidence="1">Membrane</location>
    </subcellularLocation>
</comment>
<dbReference type="PANTHER" id="PTHR37820">
    <property type="entry name" value="CELL DIVISION PROTEIN DIVIB"/>
    <property type="match status" value="1"/>
</dbReference>
<evidence type="ECO:0000256" key="3">
    <source>
        <dbReference type="ARBA" id="ARBA00022618"/>
    </source>
</evidence>
<dbReference type="eggNOG" id="COG1589">
    <property type="taxonomic scope" value="Bacteria"/>
</dbReference>
<evidence type="ECO:0000259" key="9">
    <source>
        <dbReference type="PROSITE" id="PS51779"/>
    </source>
</evidence>
<dbReference type="AlphaFoldDB" id="A0A097ASB2"/>
<feature type="domain" description="POTRA" evidence="9">
    <location>
        <begin position="36"/>
        <end position="104"/>
    </location>
</feature>
<dbReference type="Pfam" id="PF03799">
    <property type="entry name" value="FtsQ_DivIB_C"/>
    <property type="match status" value="1"/>
</dbReference>
<dbReference type="STRING" id="2325.TKV_c15400"/>
<dbReference type="Proteomes" id="UP000029669">
    <property type="component" value="Chromosome"/>
</dbReference>
<name>A0A097ASB2_THEKI</name>
<reference evidence="11" key="1">
    <citation type="journal article" date="2015" name="Genome Announc.">
        <title>Whole-Genome Sequences of 80 Environmental and Clinical Isolates of Burkholderia pseudomallei.</title>
        <authorList>
            <person name="Johnson S.L."/>
            <person name="Baker A.L."/>
            <person name="Chain P.S."/>
            <person name="Currie B.J."/>
            <person name="Daligault H.E."/>
            <person name="Davenport K.W."/>
            <person name="Davis C.B."/>
            <person name="Inglis T.J."/>
            <person name="Kaestli M."/>
            <person name="Koren S."/>
            <person name="Mayo M."/>
            <person name="Merritt A.J."/>
            <person name="Price E.P."/>
            <person name="Sarovich D.S."/>
            <person name="Warner J."/>
            <person name="Rosovitz M.J."/>
        </authorList>
    </citation>
    <scope>NUCLEOTIDE SEQUENCE [LARGE SCALE GENOMIC DNA]</scope>
    <source>
        <strain evidence="11">DSM 2030</strain>
    </source>
</reference>
<dbReference type="EMBL" id="CP009170">
    <property type="protein sequence ID" value="AIS52705.1"/>
    <property type="molecule type" value="Genomic_DNA"/>
</dbReference>
<dbReference type="KEGG" id="tki:TKV_c15400"/>
<evidence type="ECO:0000256" key="5">
    <source>
        <dbReference type="ARBA" id="ARBA00022989"/>
    </source>
</evidence>
<keyword evidence="5 8" id="KW-1133">Transmembrane helix</keyword>
<feature type="transmembrane region" description="Helical" evidence="8">
    <location>
        <begin position="12"/>
        <end position="31"/>
    </location>
</feature>